<dbReference type="PROSITE" id="PS00688">
    <property type="entry name" value="SIGMA54_INTERACT_3"/>
    <property type="match status" value="1"/>
</dbReference>
<keyword evidence="3" id="KW-0805">Transcription regulation</keyword>
<accession>A0A1Y6BS89</accession>
<feature type="modified residue" description="4-aspartylphosphate" evidence="6">
    <location>
        <position position="56"/>
    </location>
</feature>
<evidence type="ECO:0000313" key="9">
    <source>
        <dbReference type="EMBL" id="SMF22600.1"/>
    </source>
</evidence>
<dbReference type="Gene3D" id="1.10.8.60">
    <property type="match status" value="1"/>
</dbReference>
<evidence type="ECO:0000313" key="10">
    <source>
        <dbReference type="Proteomes" id="UP000192907"/>
    </source>
</evidence>
<dbReference type="InterPro" id="IPR058031">
    <property type="entry name" value="AAA_lid_NorR"/>
</dbReference>
<dbReference type="InterPro" id="IPR027417">
    <property type="entry name" value="P-loop_NTPase"/>
</dbReference>
<organism evidence="9 10">
    <name type="scientific">Pseudobacteriovorax antillogorgiicola</name>
    <dbReference type="NCBI Taxonomy" id="1513793"/>
    <lineage>
        <taxon>Bacteria</taxon>
        <taxon>Pseudomonadati</taxon>
        <taxon>Bdellovibrionota</taxon>
        <taxon>Oligoflexia</taxon>
        <taxon>Oligoflexales</taxon>
        <taxon>Pseudobacteriovoracaceae</taxon>
        <taxon>Pseudobacteriovorax</taxon>
    </lineage>
</organism>
<dbReference type="Pfam" id="PF00158">
    <property type="entry name" value="Sigma54_activat"/>
    <property type="match status" value="1"/>
</dbReference>
<dbReference type="InterPro" id="IPR009057">
    <property type="entry name" value="Homeodomain-like_sf"/>
</dbReference>
<dbReference type="GO" id="GO:0006355">
    <property type="term" value="P:regulation of DNA-templated transcription"/>
    <property type="evidence" value="ECO:0007669"/>
    <property type="project" value="InterPro"/>
</dbReference>
<sequence length="475" mass="53416">MSQYEGRLLIVDDDVNTCKFWQAALGEEGFRVDFCHTLSDMKDVTKRYFVDAILLDLDLGEESGLDGLPFLVSESPFSRIFILTANASLDSAVDAFRSGVFDYITKDTNPEDIAQKVRDSLSKSSVESHVAKEEVTKIGLIGQGQRFSELCTTIDQVKDVDSTVLILGESGTGKEIVARALHRLSSRKQMRFEAINCAAIPESLLESELFGHKKGAFTDASSDRKGIFELCNKGTLLLDEIGDMPLSLQTKLLRVLQEKEVVPVGSSKPIKIDTRVIAATHRDLLEEIQSGRFREDLYYRLSVVPVNIPPLRHRKDDIGVLLEHFLKELNKRFNKEVLPPSTDVLRRIMSYDWPGNVRELKNAVERAVVLSPDGKIHVEHLFRHLHKVDFDEEAEGNSSGGEGVTLGGEIFDMALTDAKQAFEKQYLERLLSKTGGNIAELARRCGRYRADIYRLFEKYDIDHQSYRQDGGKAET</sequence>
<evidence type="ECO:0000256" key="6">
    <source>
        <dbReference type="PROSITE-ProRule" id="PRU00169"/>
    </source>
</evidence>
<dbReference type="OrthoDB" id="9814761at2"/>
<dbReference type="Gene3D" id="1.10.10.60">
    <property type="entry name" value="Homeodomain-like"/>
    <property type="match status" value="1"/>
</dbReference>
<dbReference type="SMART" id="SM00448">
    <property type="entry name" value="REC"/>
    <property type="match status" value="1"/>
</dbReference>
<dbReference type="RefSeq" id="WP_132318255.1">
    <property type="nucleotide sequence ID" value="NZ_FWZT01000007.1"/>
</dbReference>
<dbReference type="GO" id="GO:0003677">
    <property type="term" value="F:DNA binding"/>
    <property type="evidence" value="ECO:0007669"/>
    <property type="project" value="UniProtKB-KW"/>
</dbReference>
<dbReference type="PROSITE" id="PS00675">
    <property type="entry name" value="SIGMA54_INTERACT_1"/>
    <property type="match status" value="1"/>
</dbReference>
<dbReference type="SUPFAM" id="SSF52172">
    <property type="entry name" value="CheY-like"/>
    <property type="match status" value="1"/>
</dbReference>
<dbReference type="Proteomes" id="UP000192907">
    <property type="component" value="Unassembled WGS sequence"/>
</dbReference>
<evidence type="ECO:0000259" key="7">
    <source>
        <dbReference type="PROSITE" id="PS50045"/>
    </source>
</evidence>
<name>A0A1Y6BS89_9BACT</name>
<dbReference type="FunFam" id="3.40.50.300:FF:000006">
    <property type="entry name" value="DNA-binding transcriptional regulator NtrC"/>
    <property type="match status" value="1"/>
</dbReference>
<keyword evidence="10" id="KW-1185">Reference proteome</keyword>
<protein>
    <submittedName>
        <fullName evidence="9">Two-component system, NtrC family, response regulator PilR/two-component system, NtrC family, response regulator HydG/two-component system, NtrC family, response regulator GlrR</fullName>
    </submittedName>
</protein>
<dbReference type="EMBL" id="FWZT01000007">
    <property type="protein sequence ID" value="SMF22600.1"/>
    <property type="molecule type" value="Genomic_DNA"/>
</dbReference>
<dbReference type="STRING" id="1513793.SAMN06296036_107213"/>
<keyword evidence="4" id="KW-0238">DNA-binding</keyword>
<feature type="domain" description="Response regulatory" evidence="8">
    <location>
        <begin position="7"/>
        <end position="121"/>
    </location>
</feature>
<dbReference type="InterPro" id="IPR003593">
    <property type="entry name" value="AAA+_ATPase"/>
</dbReference>
<dbReference type="AlphaFoldDB" id="A0A1Y6BS89"/>
<feature type="domain" description="Sigma-54 factor interaction" evidence="7">
    <location>
        <begin position="140"/>
        <end position="369"/>
    </location>
</feature>
<dbReference type="PROSITE" id="PS50110">
    <property type="entry name" value="RESPONSE_REGULATORY"/>
    <property type="match status" value="1"/>
</dbReference>
<proteinExistence type="predicted"/>
<dbReference type="Gene3D" id="3.40.50.2300">
    <property type="match status" value="1"/>
</dbReference>
<dbReference type="GO" id="GO:0005524">
    <property type="term" value="F:ATP binding"/>
    <property type="evidence" value="ECO:0007669"/>
    <property type="project" value="UniProtKB-KW"/>
</dbReference>
<dbReference type="SMART" id="SM00382">
    <property type="entry name" value="AAA"/>
    <property type="match status" value="1"/>
</dbReference>
<evidence type="ECO:0000256" key="1">
    <source>
        <dbReference type="ARBA" id="ARBA00022741"/>
    </source>
</evidence>
<dbReference type="InterPro" id="IPR025944">
    <property type="entry name" value="Sigma_54_int_dom_CS"/>
</dbReference>
<dbReference type="PANTHER" id="PTHR32071">
    <property type="entry name" value="TRANSCRIPTIONAL REGULATORY PROTEIN"/>
    <property type="match status" value="1"/>
</dbReference>
<reference evidence="10" key="1">
    <citation type="submission" date="2017-04" db="EMBL/GenBank/DDBJ databases">
        <authorList>
            <person name="Varghese N."/>
            <person name="Submissions S."/>
        </authorList>
    </citation>
    <scope>NUCLEOTIDE SEQUENCE [LARGE SCALE GENOMIC DNA]</scope>
    <source>
        <strain evidence="10">RKEM611</strain>
    </source>
</reference>
<evidence type="ECO:0000256" key="2">
    <source>
        <dbReference type="ARBA" id="ARBA00022840"/>
    </source>
</evidence>
<dbReference type="PROSITE" id="PS50045">
    <property type="entry name" value="SIGMA54_INTERACT_4"/>
    <property type="match status" value="1"/>
</dbReference>
<keyword evidence="2" id="KW-0067">ATP-binding</keyword>
<keyword evidence="5" id="KW-0804">Transcription</keyword>
<dbReference type="PANTHER" id="PTHR32071:SF117">
    <property type="entry name" value="PTS-DEPENDENT DIHYDROXYACETONE KINASE OPERON REGULATORY PROTEIN-RELATED"/>
    <property type="match status" value="1"/>
</dbReference>
<dbReference type="SUPFAM" id="SSF46689">
    <property type="entry name" value="Homeodomain-like"/>
    <property type="match status" value="1"/>
</dbReference>
<evidence type="ECO:0000259" key="8">
    <source>
        <dbReference type="PROSITE" id="PS50110"/>
    </source>
</evidence>
<evidence type="ECO:0000256" key="3">
    <source>
        <dbReference type="ARBA" id="ARBA00023015"/>
    </source>
</evidence>
<dbReference type="InterPro" id="IPR011006">
    <property type="entry name" value="CheY-like_superfamily"/>
</dbReference>
<keyword evidence="6" id="KW-0597">Phosphoprotein</keyword>
<keyword evidence="1" id="KW-0547">Nucleotide-binding</keyword>
<dbReference type="SUPFAM" id="SSF52540">
    <property type="entry name" value="P-loop containing nucleoside triphosphate hydrolases"/>
    <property type="match status" value="1"/>
</dbReference>
<dbReference type="CDD" id="cd00009">
    <property type="entry name" value="AAA"/>
    <property type="match status" value="1"/>
</dbReference>
<evidence type="ECO:0000256" key="5">
    <source>
        <dbReference type="ARBA" id="ARBA00023163"/>
    </source>
</evidence>
<dbReference type="InterPro" id="IPR025662">
    <property type="entry name" value="Sigma_54_int_dom_ATP-bd_1"/>
</dbReference>
<dbReference type="Pfam" id="PF00072">
    <property type="entry name" value="Response_reg"/>
    <property type="match status" value="1"/>
</dbReference>
<dbReference type="InterPro" id="IPR001789">
    <property type="entry name" value="Sig_transdc_resp-reg_receiver"/>
</dbReference>
<dbReference type="Gene3D" id="3.40.50.300">
    <property type="entry name" value="P-loop containing nucleotide triphosphate hydrolases"/>
    <property type="match status" value="1"/>
</dbReference>
<gene>
    <name evidence="9" type="ORF">SAMN06296036_107213</name>
</gene>
<evidence type="ECO:0000256" key="4">
    <source>
        <dbReference type="ARBA" id="ARBA00023125"/>
    </source>
</evidence>
<dbReference type="Pfam" id="PF25601">
    <property type="entry name" value="AAA_lid_14"/>
    <property type="match status" value="1"/>
</dbReference>
<dbReference type="InterPro" id="IPR002078">
    <property type="entry name" value="Sigma_54_int"/>
</dbReference>
<dbReference type="GO" id="GO:0000160">
    <property type="term" value="P:phosphorelay signal transduction system"/>
    <property type="evidence" value="ECO:0007669"/>
    <property type="project" value="InterPro"/>
</dbReference>